<dbReference type="InterPro" id="IPR051127">
    <property type="entry name" value="Fungal_SecMet_Regulators"/>
</dbReference>
<keyword evidence="9" id="KW-1185">Reference proteome</keyword>
<dbReference type="Pfam" id="PF00172">
    <property type="entry name" value="Zn_clus"/>
    <property type="match status" value="1"/>
</dbReference>
<evidence type="ECO:0000256" key="6">
    <source>
        <dbReference type="SAM" id="MobiDB-lite"/>
    </source>
</evidence>
<evidence type="ECO:0000256" key="2">
    <source>
        <dbReference type="ARBA" id="ARBA00023015"/>
    </source>
</evidence>
<dbReference type="Gene3D" id="4.10.240.10">
    <property type="entry name" value="Zn(2)-C6 fungal-type DNA-binding domain"/>
    <property type="match status" value="1"/>
</dbReference>
<evidence type="ECO:0000313" key="8">
    <source>
        <dbReference type="EMBL" id="KAF9894108.1"/>
    </source>
</evidence>
<reference evidence="8" key="2">
    <citation type="submission" date="2020-02" db="EMBL/GenBank/DDBJ databases">
        <authorList>
            <person name="Gilchrist C.L.M."/>
            <person name="Chooi Y.-H."/>
        </authorList>
    </citation>
    <scope>NUCLEOTIDE SEQUENCE</scope>
    <source>
        <strain evidence="8">MST-FP2251</strain>
    </source>
</reference>
<dbReference type="Proteomes" id="UP001194746">
    <property type="component" value="Unassembled WGS sequence"/>
</dbReference>
<evidence type="ECO:0000256" key="3">
    <source>
        <dbReference type="ARBA" id="ARBA00023125"/>
    </source>
</evidence>
<dbReference type="GO" id="GO:0005634">
    <property type="term" value="C:nucleus"/>
    <property type="evidence" value="ECO:0007669"/>
    <property type="project" value="TreeGrafter"/>
</dbReference>
<protein>
    <recommendedName>
        <fullName evidence="7">Zn(2)-C6 fungal-type domain-containing protein</fullName>
    </recommendedName>
</protein>
<dbReference type="GO" id="GO:0000435">
    <property type="term" value="P:positive regulation of transcription from RNA polymerase II promoter by galactose"/>
    <property type="evidence" value="ECO:0007669"/>
    <property type="project" value="TreeGrafter"/>
</dbReference>
<accession>A0AAD4CYG2</accession>
<dbReference type="GO" id="GO:0000978">
    <property type="term" value="F:RNA polymerase II cis-regulatory region sequence-specific DNA binding"/>
    <property type="evidence" value="ECO:0007669"/>
    <property type="project" value="TreeGrafter"/>
</dbReference>
<keyword evidence="4" id="KW-0804">Transcription</keyword>
<feature type="compositionally biased region" description="Low complexity" evidence="6">
    <location>
        <begin position="83"/>
        <end position="101"/>
    </location>
</feature>
<proteinExistence type="predicted"/>
<dbReference type="EMBL" id="VCAU01000005">
    <property type="protein sequence ID" value="KAF9894108.1"/>
    <property type="molecule type" value="Genomic_DNA"/>
</dbReference>
<gene>
    <name evidence="8" type="ORF">FE257_009081</name>
</gene>
<dbReference type="GO" id="GO:0000981">
    <property type="term" value="F:DNA-binding transcription factor activity, RNA polymerase II-specific"/>
    <property type="evidence" value="ECO:0007669"/>
    <property type="project" value="InterPro"/>
</dbReference>
<evidence type="ECO:0000313" key="9">
    <source>
        <dbReference type="Proteomes" id="UP001194746"/>
    </source>
</evidence>
<dbReference type="SMART" id="SM00066">
    <property type="entry name" value="GAL4"/>
    <property type="match status" value="1"/>
</dbReference>
<feature type="domain" description="Zn(2)-C6 fungal-type" evidence="7">
    <location>
        <begin position="18"/>
        <end position="51"/>
    </location>
</feature>
<keyword evidence="5" id="KW-0539">Nucleus</keyword>
<dbReference type="SMART" id="SM00906">
    <property type="entry name" value="Fungal_trans"/>
    <property type="match status" value="1"/>
</dbReference>
<comment type="caution">
    <text evidence="8">The sequence shown here is derived from an EMBL/GenBank/DDBJ whole genome shotgun (WGS) entry which is preliminary data.</text>
</comment>
<dbReference type="InterPro" id="IPR036864">
    <property type="entry name" value="Zn2-C6_fun-type_DNA-bd_sf"/>
</dbReference>
<dbReference type="GO" id="GO:0008270">
    <property type="term" value="F:zinc ion binding"/>
    <property type="evidence" value="ECO:0007669"/>
    <property type="project" value="InterPro"/>
</dbReference>
<sequence>MTSSPALPRLKRPKVAIACDMCRRRKIKCDGSEPECGPCRSRGDPDLHCSWNDSRSRVDIRKLQRRIDELQHKSPSSAGAANPLLQQPSPPSSAHRPSRWSQSSERDSPASAMIGPVDVDPVGSSYGFFGDSSAGRFVAQIREAVGHSISSSSAPRLRRECGQWRQLSLDECALPPRSRADALMSVYWDAVHPLYPFVDRVIINEQYESLFMIQAFGEINSFLLCALNLIFALSCQLNTTVAAHHRQHSAQVFFERAQKSLDLWKLPSSLESVQVLLLLAQYLQSTNEPLQCWNFVGSAVRMAENLGLHLRETSEHAACIRDREMMRRVWHGCVLMDRVSAMAYGRPTMINQTVAARTPLPVAIDEEDLTNEVDQEHPSRLAFFVQSLKLYDILEEILRVFYANKEKRRDNCSPGFLDSLQSRVASTVDVDSKLMMWEVSLPDRLQYKPDLPAQAPTVFFRQAVVLRQRYYGDTSPPFDL</sequence>
<keyword evidence="1" id="KW-0479">Metal-binding</keyword>
<dbReference type="CDD" id="cd12148">
    <property type="entry name" value="fungal_TF_MHR"/>
    <property type="match status" value="1"/>
</dbReference>
<organism evidence="8 9">
    <name type="scientific">Aspergillus nanangensis</name>
    <dbReference type="NCBI Taxonomy" id="2582783"/>
    <lineage>
        <taxon>Eukaryota</taxon>
        <taxon>Fungi</taxon>
        <taxon>Dikarya</taxon>
        <taxon>Ascomycota</taxon>
        <taxon>Pezizomycotina</taxon>
        <taxon>Eurotiomycetes</taxon>
        <taxon>Eurotiomycetidae</taxon>
        <taxon>Eurotiales</taxon>
        <taxon>Aspergillaceae</taxon>
        <taxon>Aspergillus</taxon>
        <taxon>Aspergillus subgen. Circumdati</taxon>
    </lineage>
</organism>
<evidence type="ECO:0000256" key="1">
    <source>
        <dbReference type="ARBA" id="ARBA00022723"/>
    </source>
</evidence>
<dbReference type="CDD" id="cd00067">
    <property type="entry name" value="GAL4"/>
    <property type="match status" value="1"/>
</dbReference>
<name>A0AAD4CYG2_ASPNN</name>
<dbReference type="PANTHER" id="PTHR47424">
    <property type="entry name" value="REGULATORY PROTEIN GAL4"/>
    <property type="match status" value="1"/>
</dbReference>
<dbReference type="Pfam" id="PF04082">
    <property type="entry name" value="Fungal_trans"/>
    <property type="match status" value="1"/>
</dbReference>
<dbReference type="SUPFAM" id="SSF57701">
    <property type="entry name" value="Zn2/Cys6 DNA-binding domain"/>
    <property type="match status" value="1"/>
</dbReference>
<dbReference type="AlphaFoldDB" id="A0AAD4CYG2"/>
<evidence type="ECO:0000256" key="5">
    <source>
        <dbReference type="ARBA" id="ARBA00023242"/>
    </source>
</evidence>
<reference evidence="8" key="1">
    <citation type="journal article" date="2019" name="Beilstein J. Org. Chem.">
        <title>Nanangenines: drimane sesquiterpenoids as the dominant metabolite cohort of a novel Australian fungus, Aspergillus nanangensis.</title>
        <authorList>
            <person name="Lacey H.J."/>
            <person name="Gilchrist C.L.M."/>
            <person name="Crombie A."/>
            <person name="Kalaitzis J.A."/>
            <person name="Vuong D."/>
            <person name="Rutledge P.J."/>
            <person name="Turner P."/>
            <person name="Pitt J.I."/>
            <person name="Lacey E."/>
            <person name="Chooi Y.H."/>
            <person name="Piggott A.M."/>
        </authorList>
    </citation>
    <scope>NUCLEOTIDE SEQUENCE</scope>
    <source>
        <strain evidence="8">MST-FP2251</strain>
    </source>
</reference>
<keyword evidence="2" id="KW-0805">Transcription regulation</keyword>
<dbReference type="PROSITE" id="PS50048">
    <property type="entry name" value="ZN2_CY6_FUNGAL_2"/>
    <property type="match status" value="1"/>
</dbReference>
<dbReference type="InterPro" id="IPR001138">
    <property type="entry name" value="Zn2Cys6_DnaBD"/>
</dbReference>
<evidence type="ECO:0000259" key="7">
    <source>
        <dbReference type="PROSITE" id="PS50048"/>
    </source>
</evidence>
<dbReference type="GO" id="GO:0006351">
    <property type="term" value="P:DNA-templated transcription"/>
    <property type="evidence" value="ECO:0007669"/>
    <property type="project" value="InterPro"/>
</dbReference>
<evidence type="ECO:0000256" key="4">
    <source>
        <dbReference type="ARBA" id="ARBA00023163"/>
    </source>
</evidence>
<feature type="region of interest" description="Disordered" evidence="6">
    <location>
        <begin position="72"/>
        <end position="116"/>
    </location>
</feature>
<keyword evidence="3" id="KW-0238">DNA-binding</keyword>
<dbReference type="InterPro" id="IPR007219">
    <property type="entry name" value="XnlR_reg_dom"/>
</dbReference>
<dbReference type="PANTHER" id="PTHR47424:SF4">
    <property type="entry name" value="ZN(II)2CYS6 TRANSCRIPTION FACTOR (EUROFUNG)"/>
    <property type="match status" value="1"/>
</dbReference>